<dbReference type="EMBL" id="BK015301">
    <property type="protein sequence ID" value="DAE00429.1"/>
    <property type="molecule type" value="Genomic_DNA"/>
</dbReference>
<protein>
    <submittedName>
        <fullName evidence="1">Uncharacterized protein</fullName>
    </submittedName>
</protein>
<evidence type="ECO:0000313" key="1">
    <source>
        <dbReference type="EMBL" id="DAE00429.1"/>
    </source>
</evidence>
<reference evidence="1" key="1">
    <citation type="journal article" date="2021" name="Proc. Natl. Acad. Sci. U.S.A.">
        <title>A Catalog of Tens of Thousands of Viruses from Human Metagenomes Reveals Hidden Associations with Chronic Diseases.</title>
        <authorList>
            <person name="Tisza M.J."/>
            <person name="Buck C.B."/>
        </authorList>
    </citation>
    <scope>NUCLEOTIDE SEQUENCE</scope>
    <source>
        <strain evidence="1">CtLnO19</strain>
    </source>
</reference>
<proteinExistence type="predicted"/>
<accession>A0A8S5P188</accession>
<organism evidence="1">
    <name type="scientific">Myoviridae sp. ctLnO19</name>
    <dbReference type="NCBI Taxonomy" id="2825085"/>
    <lineage>
        <taxon>Viruses</taxon>
        <taxon>Duplodnaviria</taxon>
        <taxon>Heunggongvirae</taxon>
        <taxon>Uroviricota</taxon>
        <taxon>Caudoviricetes</taxon>
    </lineage>
</organism>
<sequence length="44" mass="5293">MEHSEMSKQLLSYSFLKIKTLIRYLFGRYSKVYVPNTLVNEMSF</sequence>
<name>A0A8S5P188_9CAUD</name>